<keyword evidence="2" id="KW-1185">Reference proteome</keyword>
<dbReference type="Proteomes" id="UP000280091">
    <property type="component" value="Unassembled WGS sequence"/>
</dbReference>
<dbReference type="OrthoDB" id="1359858at2"/>
<protein>
    <submittedName>
        <fullName evidence="1">Uncharacterized protein</fullName>
    </submittedName>
</protein>
<evidence type="ECO:0000313" key="1">
    <source>
        <dbReference type="EMBL" id="RKS95651.1"/>
    </source>
</evidence>
<sequence>MKEVDFFKMPNKFEPKESVISITDPGFYRSIVIFSEGKQKVVSYNTGYTSYENKKRAGNFFRLYDMIWNILRNKSEVINLPESDFHYK</sequence>
<accession>A0A495S819</accession>
<evidence type="ECO:0000313" key="2">
    <source>
        <dbReference type="Proteomes" id="UP000280091"/>
    </source>
</evidence>
<comment type="caution">
    <text evidence="1">The sequence shown here is derived from an EMBL/GenBank/DDBJ whole genome shotgun (WGS) entry which is preliminary data.</text>
</comment>
<gene>
    <name evidence="1" type="ORF">BC952_1348</name>
</gene>
<dbReference type="RefSeq" id="WP_147405264.1">
    <property type="nucleotide sequence ID" value="NZ_RBXA01000001.1"/>
</dbReference>
<organism evidence="1 2">
    <name type="scientific">Flavobacterium limicola</name>
    <dbReference type="NCBI Taxonomy" id="180441"/>
    <lineage>
        <taxon>Bacteria</taxon>
        <taxon>Pseudomonadati</taxon>
        <taxon>Bacteroidota</taxon>
        <taxon>Flavobacteriia</taxon>
        <taxon>Flavobacteriales</taxon>
        <taxon>Flavobacteriaceae</taxon>
        <taxon>Flavobacterium</taxon>
    </lineage>
</organism>
<reference evidence="1 2" key="1">
    <citation type="submission" date="2018-10" db="EMBL/GenBank/DDBJ databases">
        <title>Genomic Encyclopedia of Archaeal and Bacterial Type Strains, Phase II (KMG-II): from individual species to whole genera.</title>
        <authorList>
            <person name="Goeker M."/>
        </authorList>
    </citation>
    <scope>NUCLEOTIDE SEQUENCE [LARGE SCALE GENOMIC DNA]</scope>
    <source>
        <strain evidence="1 2">DSM 15094</strain>
    </source>
</reference>
<proteinExistence type="predicted"/>
<name>A0A495S819_9FLAO</name>
<dbReference type="AlphaFoldDB" id="A0A495S819"/>
<dbReference type="EMBL" id="RBXA01000001">
    <property type="protein sequence ID" value="RKS95651.1"/>
    <property type="molecule type" value="Genomic_DNA"/>
</dbReference>